<accession>I3Y0A6</accession>
<protein>
    <submittedName>
        <fullName evidence="1">Uncharacterized protein</fullName>
    </submittedName>
</protein>
<dbReference type="KEGG" id="sba:Sulba_2362"/>
<organism evidence="1 2">
    <name type="scientific">Sulfurospirillum barnesii (strain ATCC 700032 / DSM 10660 / SES-3)</name>
    <dbReference type="NCBI Taxonomy" id="760154"/>
    <lineage>
        <taxon>Bacteria</taxon>
        <taxon>Pseudomonadati</taxon>
        <taxon>Campylobacterota</taxon>
        <taxon>Epsilonproteobacteria</taxon>
        <taxon>Campylobacterales</taxon>
        <taxon>Sulfurospirillaceae</taxon>
        <taxon>Sulfurospirillum</taxon>
    </lineage>
</organism>
<dbReference type="Proteomes" id="UP000006176">
    <property type="component" value="Chromosome"/>
</dbReference>
<dbReference type="OrthoDB" id="5368529at2"/>
<name>I3Y0A6_SULBS</name>
<sequence length="308" mass="35612">MLDIFDNPLKSINDFFGVTGDTLDSTLKDIKKHGSKVLSRITGEDKFKQAEKLRKKITRKYNKTETSYEQQSKILLDSLEQTITSINNHKQEIYKNHFSQFTLLANRLHNLSIQGESFIEYFDSSIYEMKNLNAVRSKNDLYSIDFNNMKAQEITIGIITLGWSTRSKAVETLRNVQAEEKRVHEEITKMNAHITQLETALLALENVEEYFASLIHNYEKLLHRFRYGIASQMQKNMLNDIALETGKLDFKMMPIVHIEEFQALFNLSIILKTMATMGYLDEQGNVNEEDQKSINNIKLLVTQELAVA</sequence>
<dbReference type="AlphaFoldDB" id="I3Y0A6"/>
<dbReference type="RefSeq" id="WP_014770493.1">
    <property type="nucleotide sequence ID" value="NC_018002.1"/>
</dbReference>
<proteinExistence type="predicted"/>
<reference evidence="1 2" key="1">
    <citation type="submission" date="2012-06" db="EMBL/GenBank/DDBJ databases">
        <title>Complete sequence of Sulfurospirillum barnesii SES-3.</title>
        <authorList>
            <consortium name="US DOE Joint Genome Institute"/>
            <person name="Lucas S."/>
            <person name="Han J."/>
            <person name="Lapidus A."/>
            <person name="Cheng J.-F."/>
            <person name="Goodwin L."/>
            <person name="Pitluck S."/>
            <person name="Peters L."/>
            <person name="Ovchinnikova G."/>
            <person name="Lu M."/>
            <person name="Detter J.C."/>
            <person name="Han C."/>
            <person name="Tapia R."/>
            <person name="Land M."/>
            <person name="Hauser L."/>
            <person name="Kyrpides N."/>
            <person name="Ivanova N."/>
            <person name="Pagani I."/>
            <person name="Stolz J."/>
            <person name="Arkin A."/>
            <person name="Dehal P."/>
            <person name="Oremland R."/>
            <person name="Saltikov C."/>
            <person name="Basu P."/>
            <person name="Hollibaugh J."/>
            <person name="Newman D."/>
            <person name="Stolyar S."/>
            <person name="Hazen T."/>
            <person name="Woyke T."/>
        </authorList>
    </citation>
    <scope>NUCLEOTIDE SEQUENCE [LARGE SCALE GENOMIC DNA]</scope>
    <source>
        <strain evidence="2">ATCC 700032 / DSM 10660 / SES-3</strain>
    </source>
</reference>
<evidence type="ECO:0000313" key="2">
    <source>
        <dbReference type="Proteomes" id="UP000006176"/>
    </source>
</evidence>
<gene>
    <name evidence="1" type="ordered locus">Sulba_2362</name>
</gene>
<dbReference type="PATRIC" id="fig|760154.4.peg.2356"/>
<evidence type="ECO:0000313" key="1">
    <source>
        <dbReference type="EMBL" id="AFL69630.1"/>
    </source>
</evidence>
<dbReference type="HOGENOM" id="CLU_896864_0_0_7"/>
<dbReference type="eggNOG" id="ENOG5032VYI">
    <property type="taxonomic scope" value="Bacteria"/>
</dbReference>
<dbReference type="STRING" id="760154.Sulba_2362"/>
<keyword evidence="2" id="KW-1185">Reference proteome</keyword>
<dbReference type="EMBL" id="CP003333">
    <property type="protein sequence ID" value="AFL69630.1"/>
    <property type="molecule type" value="Genomic_DNA"/>
</dbReference>